<dbReference type="Proteomes" id="UP001589813">
    <property type="component" value="Unassembled WGS sequence"/>
</dbReference>
<accession>A0ABV6BAE1</accession>
<dbReference type="InterPro" id="IPR000073">
    <property type="entry name" value="AB_hydrolase_1"/>
</dbReference>
<dbReference type="PANTHER" id="PTHR43689">
    <property type="entry name" value="HYDROLASE"/>
    <property type="match status" value="1"/>
</dbReference>
<dbReference type="RefSeq" id="WP_377241473.1">
    <property type="nucleotide sequence ID" value="NZ_JBHLXP010000001.1"/>
</dbReference>
<keyword evidence="3" id="KW-1185">Reference proteome</keyword>
<name>A0ABV6BAE1_9GAMM</name>
<keyword evidence="2" id="KW-0378">Hydrolase</keyword>
<organism evidence="2 3">
    <name type="scientific">Rheinheimera tilapiae</name>
    <dbReference type="NCBI Taxonomy" id="875043"/>
    <lineage>
        <taxon>Bacteria</taxon>
        <taxon>Pseudomonadati</taxon>
        <taxon>Pseudomonadota</taxon>
        <taxon>Gammaproteobacteria</taxon>
        <taxon>Chromatiales</taxon>
        <taxon>Chromatiaceae</taxon>
        <taxon>Rheinheimera</taxon>
    </lineage>
</organism>
<evidence type="ECO:0000313" key="2">
    <source>
        <dbReference type="EMBL" id="MFC0047846.1"/>
    </source>
</evidence>
<proteinExistence type="predicted"/>
<comment type="caution">
    <text evidence="2">The sequence shown here is derived from an EMBL/GenBank/DDBJ whole genome shotgun (WGS) entry which is preliminary data.</text>
</comment>
<gene>
    <name evidence="2" type="ORF">ACFFJP_06060</name>
</gene>
<evidence type="ECO:0000259" key="1">
    <source>
        <dbReference type="Pfam" id="PF12697"/>
    </source>
</evidence>
<dbReference type="GO" id="GO:0016787">
    <property type="term" value="F:hydrolase activity"/>
    <property type="evidence" value="ECO:0007669"/>
    <property type="project" value="UniProtKB-KW"/>
</dbReference>
<reference evidence="2 3" key="1">
    <citation type="submission" date="2024-09" db="EMBL/GenBank/DDBJ databases">
        <authorList>
            <person name="Sun Q."/>
            <person name="Mori K."/>
        </authorList>
    </citation>
    <scope>NUCLEOTIDE SEQUENCE [LARGE SCALE GENOMIC DNA]</scope>
    <source>
        <strain evidence="2 3">KCTC 23315</strain>
    </source>
</reference>
<dbReference type="Gene3D" id="3.40.50.1820">
    <property type="entry name" value="alpha/beta hydrolase"/>
    <property type="match status" value="1"/>
</dbReference>
<dbReference type="SUPFAM" id="SSF53474">
    <property type="entry name" value="alpha/beta-Hydrolases"/>
    <property type="match status" value="1"/>
</dbReference>
<dbReference type="EMBL" id="JBHLXP010000001">
    <property type="protein sequence ID" value="MFC0047846.1"/>
    <property type="molecule type" value="Genomic_DNA"/>
</dbReference>
<sequence>MVQPVVLLRGLAREQAHWGDFPARLAQQSARPVWCQDLPGMGQFHQEQSPADMARLAELMLPRLRRQHPGPWHLVAMSLGAMLAVQLAALAPQQIASLVLINTSAGTLTPFYQRLRWQQYPKVLSAFFAPVSQRERLILQLTSHRWQPQQLLQAVDIARHRPVQRLNVLRQLMAASRFSLPAKPQCPLLLLSGGADLLVNPICSHRLAEYWQVQHQQHPHAGHDLVLDAPDWLLGQLLQFYANAD</sequence>
<dbReference type="Pfam" id="PF12697">
    <property type="entry name" value="Abhydrolase_6"/>
    <property type="match status" value="1"/>
</dbReference>
<dbReference type="InterPro" id="IPR029058">
    <property type="entry name" value="AB_hydrolase_fold"/>
</dbReference>
<evidence type="ECO:0000313" key="3">
    <source>
        <dbReference type="Proteomes" id="UP001589813"/>
    </source>
</evidence>
<feature type="domain" description="AB hydrolase-1" evidence="1">
    <location>
        <begin position="5"/>
        <end position="233"/>
    </location>
</feature>
<protein>
    <submittedName>
        <fullName evidence="2">Alpha/beta fold hydrolase</fullName>
    </submittedName>
</protein>
<dbReference type="PANTHER" id="PTHR43689:SF8">
    <property type="entry name" value="ALPHA_BETA-HYDROLASES SUPERFAMILY PROTEIN"/>
    <property type="match status" value="1"/>
</dbReference>